<proteinExistence type="predicted"/>
<gene>
    <name evidence="1" type="ORF">NITHO_1590021</name>
</gene>
<protein>
    <submittedName>
        <fullName evidence="1">Uncharacterized protein</fullName>
    </submittedName>
</protein>
<dbReference type="EMBL" id="CAGS01000067">
    <property type="protein sequence ID" value="CCF82830.1"/>
    <property type="molecule type" value="Genomic_DNA"/>
</dbReference>
<accession>I4EDR8</accession>
<evidence type="ECO:0000313" key="2">
    <source>
        <dbReference type="Proteomes" id="UP000004221"/>
    </source>
</evidence>
<dbReference type="Proteomes" id="UP000004221">
    <property type="component" value="Unassembled WGS sequence"/>
</dbReference>
<evidence type="ECO:0000313" key="1">
    <source>
        <dbReference type="EMBL" id="CCF82830.1"/>
    </source>
</evidence>
<name>I4EDR8_9BACT</name>
<comment type="caution">
    <text evidence="1">The sequence shown here is derived from an EMBL/GenBank/DDBJ whole genome shotgun (WGS) entry which is preliminary data.</text>
</comment>
<reference evidence="1 2" key="1">
    <citation type="journal article" date="2012" name="ISME J.">
        <title>Nitrification expanded: discovery, physiology and genomics of a nitrite-oxidizing bacterium from the phylum Chloroflexi.</title>
        <authorList>
            <person name="Sorokin D.Y."/>
            <person name="Lucker S."/>
            <person name="Vejmelkova D."/>
            <person name="Kostrikina N.A."/>
            <person name="Kleerebezem R."/>
            <person name="Rijpstra W.I."/>
            <person name="Damste J.S."/>
            <person name="Le Paslier D."/>
            <person name="Muyzer G."/>
            <person name="Wagner M."/>
            <person name="van Loosdrecht M.C."/>
            <person name="Daims H."/>
        </authorList>
    </citation>
    <scope>NUCLEOTIDE SEQUENCE [LARGE SCALE GENOMIC DNA]</scope>
    <source>
        <strain evidence="2">none</strain>
    </source>
</reference>
<dbReference type="AlphaFoldDB" id="I4EDR8"/>
<sequence>MYDNVFCGVSGGTWTYYNRNNVSASLSSGLVGWTDQTYSVGCDAGILWYDTYLEPGVYY</sequence>
<keyword evidence="2" id="KW-1185">Reference proteome</keyword>
<organism evidence="1 2">
    <name type="scientific">Nitrolancea hollandica Lb</name>
    <dbReference type="NCBI Taxonomy" id="1129897"/>
    <lineage>
        <taxon>Bacteria</taxon>
        <taxon>Pseudomonadati</taxon>
        <taxon>Thermomicrobiota</taxon>
        <taxon>Thermomicrobia</taxon>
        <taxon>Sphaerobacterales</taxon>
        <taxon>Sphaerobacterineae</taxon>
        <taxon>Sphaerobacteraceae</taxon>
        <taxon>Nitrolancea</taxon>
    </lineage>
</organism>